<dbReference type="PRINTS" id="PR01438">
    <property type="entry name" value="UNVRSLSTRESS"/>
</dbReference>
<dbReference type="InterPro" id="IPR014729">
    <property type="entry name" value="Rossmann-like_a/b/a_fold"/>
</dbReference>
<dbReference type="Gene3D" id="3.40.50.620">
    <property type="entry name" value="HUPs"/>
    <property type="match status" value="1"/>
</dbReference>
<evidence type="ECO:0000256" key="1">
    <source>
        <dbReference type="ARBA" id="ARBA00008791"/>
    </source>
</evidence>
<dbReference type="InterPro" id="IPR006015">
    <property type="entry name" value="Universal_stress_UspA"/>
</dbReference>
<comment type="similarity">
    <text evidence="1">Belongs to the universal stress protein A family.</text>
</comment>
<name>A0A653A7I0_UNCDX</name>
<keyword evidence="3" id="KW-0067">ATP-binding</keyword>
<reference evidence="5" key="1">
    <citation type="submission" date="2018-07" db="EMBL/GenBank/DDBJ databases">
        <authorList>
            <consortium name="Genoscope - CEA"/>
            <person name="William W."/>
        </authorList>
    </citation>
    <scope>NUCLEOTIDE SEQUENCE</scope>
    <source>
        <strain evidence="5">IK1</strain>
    </source>
</reference>
<protein>
    <submittedName>
        <fullName evidence="5">Putative UspA6</fullName>
    </submittedName>
</protein>
<dbReference type="SUPFAM" id="SSF52402">
    <property type="entry name" value="Adenine nucleotide alpha hydrolases-like"/>
    <property type="match status" value="1"/>
</dbReference>
<feature type="domain" description="UspA" evidence="4">
    <location>
        <begin position="4"/>
        <end position="148"/>
    </location>
</feature>
<dbReference type="Pfam" id="PF00582">
    <property type="entry name" value="Usp"/>
    <property type="match status" value="1"/>
</dbReference>
<evidence type="ECO:0000256" key="2">
    <source>
        <dbReference type="ARBA" id="ARBA00022741"/>
    </source>
</evidence>
<evidence type="ECO:0000259" key="4">
    <source>
        <dbReference type="Pfam" id="PF00582"/>
    </source>
</evidence>
<proteinExistence type="inferred from homology"/>
<sequence>MKQIKRILVAVDLSSYAAPTLDYAALIAAGMKAGLTVVHVINQRDIEAVEKVSKLTETFRVETYLEQEKAERRTAIERMLAGTGHGGVETKILLKTGVPFLEILEAVEAEKADLVVMNTKGRSNLSSVIFGSTAEKMFRKCPVPLLSIRGFETI</sequence>
<dbReference type="CDD" id="cd00293">
    <property type="entry name" value="USP-like"/>
    <property type="match status" value="1"/>
</dbReference>
<gene>
    <name evidence="5" type="ORF">TRIP_B330144</name>
</gene>
<organism evidence="5">
    <name type="scientific">Uncultured Desulfatiglans sp</name>
    <dbReference type="NCBI Taxonomy" id="1748965"/>
    <lineage>
        <taxon>Bacteria</taxon>
        <taxon>Pseudomonadati</taxon>
        <taxon>Thermodesulfobacteriota</taxon>
        <taxon>Desulfobacteria</taxon>
        <taxon>Desulfatiglandales</taxon>
        <taxon>Desulfatiglandaceae</taxon>
        <taxon>Desulfatiglans</taxon>
        <taxon>environmental samples</taxon>
    </lineage>
</organism>
<evidence type="ECO:0000313" key="5">
    <source>
        <dbReference type="EMBL" id="VBB43960.1"/>
    </source>
</evidence>
<keyword evidence="2" id="KW-0547">Nucleotide-binding</keyword>
<dbReference type="PANTHER" id="PTHR46268">
    <property type="entry name" value="STRESS RESPONSE PROTEIN NHAX"/>
    <property type="match status" value="1"/>
</dbReference>
<dbReference type="PANTHER" id="PTHR46268:SF27">
    <property type="entry name" value="UNIVERSAL STRESS PROTEIN RV2623"/>
    <property type="match status" value="1"/>
</dbReference>
<dbReference type="AlphaFoldDB" id="A0A653A7I0"/>
<accession>A0A653A7I0</accession>
<dbReference type="InterPro" id="IPR006016">
    <property type="entry name" value="UspA"/>
</dbReference>
<evidence type="ECO:0000256" key="3">
    <source>
        <dbReference type="ARBA" id="ARBA00022840"/>
    </source>
</evidence>
<dbReference type="EMBL" id="UPXX01000027">
    <property type="protein sequence ID" value="VBB43960.1"/>
    <property type="molecule type" value="Genomic_DNA"/>
</dbReference>
<dbReference type="GO" id="GO:0005524">
    <property type="term" value="F:ATP binding"/>
    <property type="evidence" value="ECO:0007669"/>
    <property type="project" value="UniProtKB-KW"/>
</dbReference>